<reference evidence="1" key="2">
    <citation type="submission" date="2020-02" db="EMBL/GenBank/DDBJ databases">
        <authorList>
            <consortium name="NCBI Pathogen Detection Project"/>
        </authorList>
    </citation>
    <scope>NUCLEOTIDE SEQUENCE</scope>
    <source>
        <strain evidence="1">MA.AU168</strain>
    </source>
</reference>
<comment type="caution">
    <text evidence="1">The sequence shown here is derived from an EMBL/GenBank/DDBJ whole genome shotgun (WGS) entry which is preliminary data.</text>
</comment>
<accession>A0A763SQD0</accession>
<gene>
    <name evidence="1" type="ORF">G8404_002318</name>
</gene>
<dbReference type="EMBL" id="DAAYJT010000007">
    <property type="protein sequence ID" value="HAG4526636.1"/>
    <property type="molecule type" value="Genomic_DNA"/>
</dbReference>
<dbReference type="AlphaFoldDB" id="A0A763SQD0"/>
<protein>
    <submittedName>
        <fullName evidence="1">Uncharacterized protein</fullName>
    </submittedName>
</protein>
<reference evidence="1" key="1">
    <citation type="journal article" date="2018" name="Genome Biol.">
        <title>SKESA: strategic k-mer extension for scrupulous assemblies.</title>
        <authorList>
            <person name="Souvorov A."/>
            <person name="Agarwala R."/>
            <person name="Lipman D.J."/>
        </authorList>
    </citation>
    <scope>NUCLEOTIDE SEQUENCE</scope>
    <source>
        <strain evidence="1">MA.AU168</strain>
    </source>
</reference>
<proteinExistence type="predicted"/>
<sequence length="67" mass="8194">MIKSKGRYHRTIWTLEELEFVKTYSRHWHEREYQLLVQYYPVEGMAVADRLPGRTRASMRQAHTQWA</sequence>
<name>A0A763SQD0_SALER</name>
<evidence type="ECO:0000313" key="1">
    <source>
        <dbReference type="EMBL" id="HAG4526636.1"/>
    </source>
</evidence>
<dbReference type="RefSeq" id="WP_262954227.1">
    <property type="nucleotide sequence ID" value="NZ_JAFNLH010000002.1"/>
</dbReference>
<organism evidence="1">
    <name type="scientific">Salmonella enterica</name>
    <name type="common">Salmonella choleraesuis</name>
    <dbReference type="NCBI Taxonomy" id="28901"/>
    <lineage>
        <taxon>Bacteria</taxon>
        <taxon>Pseudomonadati</taxon>
        <taxon>Pseudomonadota</taxon>
        <taxon>Gammaproteobacteria</taxon>
        <taxon>Enterobacterales</taxon>
        <taxon>Enterobacteriaceae</taxon>
        <taxon>Salmonella</taxon>
    </lineage>
</organism>